<accession>A0AA39QTX4</accession>
<dbReference type="InterPro" id="IPR036259">
    <property type="entry name" value="MFS_trans_sf"/>
</dbReference>
<feature type="transmembrane region" description="Helical" evidence="7">
    <location>
        <begin position="173"/>
        <end position="197"/>
    </location>
</feature>
<evidence type="ECO:0000256" key="6">
    <source>
        <dbReference type="SAM" id="MobiDB-lite"/>
    </source>
</evidence>
<feature type="transmembrane region" description="Helical" evidence="7">
    <location>
        <begin position="384"/>
        <end position="406"/>
    </location>
</feature>
<feature type="transmembrane region" description="Helical" evidence="7">
    <location>
        <begin position="203"/>
        <end position="223"/>
    </location>
</feature>
<name>A0AA39QTX4_9LECA</name>
<feature type="transmembrane region" description="Helical" evidence="7">
    <location>
        <begin position="140"/>
        <end position="161"/>
    </location>
</feature>
<feature type="compositionally biased region" description="Acidic residues" evidence="6">
    <location>
        <begin position="23"/>
        <end position="36"/>
    </location>
</feature>
<feature type="transmembrane region" description="Helical" evidence="7">
    <location>
        <begin position="273"/>
        <end position="298"/>
    </location>
</feature>
<dbReference type="PANTHER" id="PTHR23502:SF171">
    <property type="entry name" value="MAJOR FACILITATOR SUPERFAMILY (MFS) PROFILE DOMAIN-CONTAINING PROTEIN"/>
    <property type="match status" value="1"/>
</dbReference>
<dbReference type="SUPFAM" id="SSF103473">
    <property type="entry name" value="MFS general substrate transporter"/>
    <property type="match status" value="1"/>
</dbReference>
<feature type="transmembrane region" description="Helical" evidence="7">
    <location>
        <begin position="115"/>
        <end position="134"/>
    </location>
</feature>
<keyword evidence="10" id="KW-1185">Reference proteome</keyword>
<dbReference type="FunFam" id="1.20.1250.20:FF:000509">
    <property type="entry name" value="MFS general substrate transporter"/>
    <property type="match status" value="1"/>
</dbReference>
<dbReference type="PANTHER" id="PTHR23502">
    <property type="entry name" value="MAJOR FACILITATOR SUPERFAMILY"/>
    <property type="match status" value="1"/>
</dbReference>
<feature type="region of interest" description="Disordered" evidence="6">
    <location>
        <begin position="1"/>
        <end position="39"/>
    </location>
</feature>
<dbReference type="Pfam" id="PF07690">
    <property type="entry name" value="MFS_1"/>
    <property type="match status" value="1"/>
</dbReference>
<comment type="similarity">
    <text evidence="5">Belongs to the major facilitator superfamily. CAR1 family.</text>
</comment>
<evidence type="ECO:0000313" key="9">
    <source>
        <dbReference type="EMBL" id="KAK0507668.1"/>
    </source>
</evidence>
<evidence type="ECO:0000256" key="4">
    <source>
        <dbReference type="ARBA" id="ARBA00023136"/>
    </source>
</evidence>
<feature type="transmembrane region" description="Helical" evidence="7">
    <location>
        <begin position="84"/>
        <end position="103"/>
    </location>
</feature>
<sequence>MAGENDERSPLLQNGQANGHEDRDDEIVDFSKEDEENPRNWPKGRKFLNVGIIAFMAVLSPLASSMFTPGIAQIAEDLGTTGDVIVGATTGFVVSLGIGPLILAPLSETFGRRKLYLICFSIFALLQIPTALSPNAESLIVVRTFSGFFGSVGIANGGGTISDMFDPSARAGVFGWYLLGPLLGPTLGPLFGGLIVQYLNWRWIFWILTIVCSFNTIIGFFFLKESYAPAILEARKQSYIHSSSNASKYRTANQDDRPFRTRLISSMSRPLKILFTQPIVLTMAIYQAILFGTTYSLYTNFQSIYGSLYGFNTTQVGLMYLGPGLGFMIAVWFIVPRIDTVYNHLSEKNDGNAKPEFRLPLANIGAVLIPLSLFWFAWTVEYEVHWTVPLISTVFFGLGQITILNTVQNYYIDSFSKYAASAIAAGAVFRSIVGGILPLGAPALFDKVGYGWGISVFAFMAVALSPAPLLFYRFGERVRQRFAIEL</sequence>
<evidence type="ECO:0000313" key="10">
    <source>
        <dbReference type="Proteomes" id="UP001166286"/>
    </source>
</evidence>
<dbReference type="InterPro" id="IPR011701">
    <property type="entry name" value="MFS"/>
</dbReference>
<feature type="transmembrane region" description="Helical" evidence="7">
    <location>
        <begin position="359"/>
        <end position="378"/>
    </location>
</feature>
<feature type="transmembrane region" description="Helical" evidence="7">
    <location>
        <begin position="418"/>
        <end position="437"/>
    </location>
</feature>
<reference evidence="9" key="1">
    <citation type="submission" date="2023-03" db="EMBL/GenBank/DDBJ databases">
        <title>Complete genome of Cladonia borealis.</title>
        <authorList>
            <person name="Park H."/>
        </authorList>
    </citation>
    <scope>NUCLEOTIDE SEQUENCE</scope>
    <source>
        <strain evidence="9">ANT050790</strain>
    </source>
</reference>
<keyword evidence="3 7" id="KW-1133">Transmembrane helix</keyword>
<dbReference type="GO" id="GO:0022857">
    <property type="term" value="F:transmembrane transporter activity"/>
    <property type="evidence" value="ECO:0007669"/>
    <property type="project" value="InterPro"/>
</dbReference>
<dbReference type="AlphaFoldDB" id="A0AA39QTX4"/>
<dbReference type="PROSITE" id="PS50850">
    <property type="entry name" value="MFS"/>
    <property type="match status" value="1"/>
</dbReference>
<evidence type="ECO:0000256" key="3">
    <source>
        <dbReference type="ARBA" id="ARBA00022989"/>
    </source>
</evidence>
<dbReference type="Proteomes" id="UP001166286">
    <property type="component" value="Unassembled WGS sequence"/>
</dbReference>
<evidence type="ECO:0000256" key="7">
    <source>
        <dbReference type="SAM" id="Phobius"/>
    </source>
</evidence>
<dbReference type="EMBL" id="JAFEKC020000022">
    <property type="protein sequence ID" value="KAK0507668.1"/>
    <property type="molecule type" value="Genomic_DNA"/>
</dbReference>
<evidence type="ECO:0000256" key="5">
    <source>
        <dbReference type="ARBA" id="ARBA00038347"/>
    </source>
</evidence>
<comment type="subcellular location">
    <subcellularLocation>
        <location evidence="1">Membrane</location>
        <topology evidence="1">Multi-pass membrane protein</topology>
    </subcellularLocation>
</comment>
<proteinExistence type="inferred from homology"/>
<feature type="transmembrane region" description="Helical" evidence="7">
    <location>
        <begin position="449"/>
        <end position="472"/>
    </location>
</feature>
<dbReference type="Gene3D" id="1.20.1250.20">
    <property type="entry name" value="MFS general substrate transporter like domains"/>
    <property type="match status" value="1"/>
</dbReference>
<evidence type="ECO:0000256" key="2">
    <source>
        <dbReference type="ARBA" id="ARBA00022692"/>
    </source>
</evidence>
<protein>
    <recommendedName>
        <fullName evidence="8">Major facilitator superfamily (MFS) profile domain-containing protein</fullName>
    </recommendedName>
</protein>
<feature type="transmembrane region" description="Helical" evidence="7">
    <location>
        <begin position="318"/>
        <end position="338"/>
    </location>
</feature>
<evidence type="ECO:0000259" key="8">
    <source>
        <dbReference type="PROSITE" id="PS50850"/>
    </source>
</evidence>
<dbReference type="GO" id="GO:0005886">
    <property type="term" value="C:plasma membrane"/>
    <property type="evidence" value="ECO:0007669"/>
    <property type="project" value="TreeGrafter"/>
</dbReference>
<evidence type="ECO:0000256" key="1">
    <source>
        <dbReference type="ARBA" id="ARBA00004141"/>
    </source>
</evidence>
<dbReference type="InterPro" id="IPR020846">
    <property type="entry name" value="MFS_dom"/>
</dbReference>
<keyword evidence="2 7" id="KW-0812">Transmembrane</keyword>
<feature type="domain" description="Major facilitator superfamily (MFS) profile" evidence="8">
    <location>
        <begin position="49"/>
        <end position="479"/>
    </location>
</feature>
<keyword evidence="4 7" id="KW-0472">Membrane</keyword>
<gene>
    <name evidence="9" type="ORF">JMJ35_009557</name>
</gene>
<feature type="transmembrane region" description="Helical" evidence="7">
    <location>
        <begin position="47"/>
        <end position="72"/>
    </location>
</feature>
<dbReference type="CDD" id="cd17323">
    <property type="entry name" value="MFS_Tpo1_MDR_like"/>
    <property type="match status" value="1"/>
</dbReference>
<organism evidence="9 10">
    <name type="scientific">Cladonia borealis</name>
    <dbReference type="NCBI Taxonomy" id="184061"/>
    <lineage>
        <taxon>Eukaryota</taxon>
        <taxon>Fungi</taxon>
        <taxon>Dikarya</taxon>
        <taxon>Ascomycota</taxon>
        <taxon>Pezizomycotina</taxon>
        <taxon>Lecanoromycetes</taxon>
        <taxon>OSLEUM clade</taxon>
        <taxon>Lecanoromycetidae</taxon>
        <taxon>Lecanorales</taxon>
        <taxon>Lecanorineae</taxon>
        <taxon>Cladoniaceae</taxon>
        <taxon>Cladonia</taxon>
    </lineage>
</organism>
<comment type="caution">
    <text evidence="9">The sequence shown here is derived from an EMBL/GenBank/DDBJ whole genome shotgun (WGS) entry which is preliminary data.</text>
</comment>